<keyword evidence="2" id="KW-1185">Reference proteome</keyword>
<organism evidence="1 2">
    <name type="scientific">Porphyromonas miyakawae</name>
    <dbReference type="NCBI Taxonomy" id="3137470"/>
    <lineage>
        <taxon>Bacteria</taxon>
        <taxon>Pseudomonadati</taxon>
        <taxon>Bacteroidota</taxon>
        <taxon>Bacteroidia</taxon>
        <taxon>Bacteroidales</taxon>
        <taxon>Porphyromonadaceae</taxon>
        <taxon>Porphyromonas</taxon>
    </lineage>
</organism>
<sequence>MKKRPHFLIIRTSSLADVALSLRVVYPMVRMNPHVRFTFLMKPSITGILVNAPSNLEAMVIDLDNTDKSIVGLFRFSRKLLYERFSGVIDLERSKRSRYITHVLRTYGRVKTYRISRPEALHRQSGDHISFVESERYLHAFEACFQKAGLLQESLSYHEAVMQVPIYLGREDAHYEIGLVPFSKADHSVANLDAALRTKAILKESFSLNSVVIGLDKSLSEKIRTTDPLREDVYPYVSFYEELSMLSRLRMVVGVDSSRLQMAQLVGVPVVYLHEMPQEKEQIESYILTPFRGLEASVNK</sequence>
<accession>A0ABQ0E2A5</accession>
<evidence type="ECO:0000313" key="2">
    <source>
        <dbReference type="Proteomes" id="UP001628220"/>
    </source>
</evidence>
<dbReference type="Gene3D" id="3.40.50.2000">
    <property type="entry name" value="Glycogen Phosphorylase B"/>
    <property type="match status" value="1"/>
</dbReference>
<dbReference type="InterPro" id="IPR051199">
    <property type="entry name" value="LPS_LOS_Heptosyltrfase"/>
</dbReference>
<dbReference type="PANTHER" id="PTHR30160:SF22">
    <property type="entry name" value="LIPOPOLYSACCHARIDE CORE BIOSYNTHESIS PROTEIN"/>
    <property type="match status" value="1"/>
</dbReference>
<gene>
    <name evidence="1" type="ORF">Tsumi_09640</name>
</gene>
<reference evidence="1 2" key="1">
    <citation type="journal article" date="2025" name="Int. J. Syst. Evol. Microbiol.">
        <title>Desulfovibrio falkowii sp. nov., Porphyromonas miyakawae sp. nov., Mediterraneibacter flintii sp. nov. and Owariibacterium komagatae gen. nov., sp. nov., isolated from human faeces.</title>
        <authorList>
            <person name="Hamaguchi T."/>
            <person name="Ohara M."/>
            <person name="Hisatomi A."/>
            <person name="Sekiguchi K."/>
            <person name="Takeda J.I."/>
            <person name="Ueyama J."/>
            <person name="Ito M."/>
            <person name="Nishiwaki H."/>
            <person name="Ogi T."/>
            <person name="Hirayama M."/>
            <person name="Ohkuma M."/>
            <person name="Sakamoto M."/>
            <person name="Ohno K."/>
        </authorList>
    </citation>
    <scope>NUCLEOTIDE SEQUENCE [LARGE SCALE GENOMIC DNA]</scope>
    <source>
        <strain evidence="1 2">13CB11C</strain>
    </source>
</reference>
<evidence type="ECO:0000313" key="1">
    <source>
        <dbReference type="EMBL" id="GAB1251859.1"/>
    </source>
</evidence>
<dbReference type="RefSeq" id="WP_411915676.1">
    <property type="nucleotide sequence ID" value="NZ_BAAFSF010000002.1"/>
</dbReference>
<dbReference type="Proteomes" id="UP001628220">
    <property type="component" value="Unassembled WGS sequence"/>
</dbReference>
<evidence type="ECO:0008006" key="3">
    <source>
        <dbReference type="Google" id="ProtNLM"/>
    </source>
</evidence>
<dbReference type="PANTHER" id="PTHR30160">
    <property type="entry name" value="TETRAACYLDISACCHARIDE 4'-KINASE-RELATED"/>
    <property type="match status" value="1"/>
</dbReference>
<comment type="caution">
    <text evidence="1">The sequence shown here is derived from an EMBL/GenBank/DDBJ whole genome shotgun (WGS) entry which is preliminary data.</text>
</comment>
<protein>
    <recommendedName>
        <fullName evidence="3">ADP-heptose:LPS heptosyltransferase</fullName>
    </recommendedName>
</protein>
<dbReference type="SUPFAM" id="SSF53756">
    <property type="entry name" value="UDP-Glycosyltransferase/glycogen phosphorylase"/>
    <property type="match status" value="1"/>
</dbReference>
<name>A0ABQ0E2A5_9PORP</name>
<proteinExistence type="predicted"/>
<dbReference type="EMBL" id="BAAFSF010000002">
    <property type="protein sequence ID" value="GAB1251859.1"/>
    <property type="molecule type" value="Genomic_DNA"/>
</dbReference>